<dbReference type="InterPro" id="IPR001647">
    <property type="entry name" value="HTH_TetR"/>
</dbReference>
<sequence length="214" mass="23988">MAQEFQRARRPEQKQQRYDAILSAARALAERDSVRDTSLADIAAEVGMHKSALLKYFTTRDEIYLKIAAADYVSWAVEMRELLAKAGSIGDVAAAFAETLATRPLLCDLIAHVPLNLERTVPLESVREYKLTIMPGIFELAEDVRRLLPSLTDEDILDLVTVVSSVAASLHQMANPPETLARLYREMPELGHASEFEPTLHRIVETFLRGQQAR</sequence>
<dbReference type="PANTHER" id="PTHR30055:SF178">
    <property type="entry name" value="POSSIBLE TRANSCRIPTIONAL REGULATORY PROTEIN"/>
    <property type="match status" value="1"/>
</dbReference>
<gene>
    <name evidence="4" type="ORF">SAMN05661093_08310</name>
</gene>
<evidence type="ECO:0000256" key="1">
    <source>
        <dbReference type="ARBA" id="ARBA00023125"/>
    </source>
</evidence>
<dbReference type="Pfam" id="PF00440">
    <property type="entry name" value="TetR_N"/>
    <property type="match status" value="1"/>
</dbReference>
<dbReference type="EMBL" id="FWXV01000010">
    <property type="protein sequence ID" value="SMD24059.1"/>
    <property type="molecule type" value="Genomic_DNA"/>
</dbReference>
<dbReference type="InterPro" id="IPR009057">
    <property type="entry name" value="Homeodomain-like_sf"/>
</dbReference>
<dbReference type="Gene3D" id="1.10.357.10">
    <property type="entry name" value="Tetracycline Repressor, domain 2"/>
    <property type="match status" value="1"/>
</dbReference>
<evidence type="ECO:0000256" key="2">
    <source>
        <dbReference type="PROSITE-ProRule" id="PRU00335"/>
    </source>
</evidence>
<feature type="domain" description="HTH tetR-type" evidence="3">
    <location>
        <begin position="15"/>
        <end position="75"/>
    </location>
</feature>
<dbReference type="PANTHER" id="PTHR30055">
    <property type="entry name" value="HTH-TYPE TRANSCRIPTIONAL REGULATOR RUTR"/>
    <property type="match status" value="1"/>
</dbReference>
<dbReference type="Pfam" id="PF17929">
    <property type="entry name" value="TetR_C_34"/>
    <property type="match status" value="1"/>
</dbReference>
<evidence type="ECO:0000259" key="3">
    <source>
        <dbReference type="PROSITE" id="PS50977"/>
    </source>
</evidence>
<dbReference type="AlphaFoldDB" id="A0A1Y5Y1X0"/>
<dbReference type="RefSeq" id="WP_084432822.1">
    <property type="nucleotide sequence ID" value="NZ_FWXV01000010.1"/>
</dbReference>
<name>A0A1Y5Y1X0_KIBAR</name>
<dbReference type="InterPro" id="IPR050109">
    <property type="entry name" value="HTH-type_TetR-like_transc_reg"/>
</dbReference>
<dbReference type="InterPro" id="IPR041483">
    <property type="entry name" value="TetR_C_34"/>
</dbReference>
<dbReference type="GO" id="GO:0003700">
    <property type="term" value="F:DNA-binding transcription factor activity"/>
    <property type="evidence" value="ECO:0007669"/>
    <property type="project" value="TreeGrafter"/>
</dbReference>
<reference evidence="4 5" key="1">
    <citation type="submission" date="2017-04" db="EMBL/GenBank/DDBJ databases">
        <authorList>
            <person name="Afonso C.L."/>
            <person name="Miller P.J."/>
            <person name="Scott M.A."/>
            <person name="Spackman E."/>
            <person name="Goraichik I."/>
            <person name="Dimitrov K.M."/>
            <person name="Suarez D.L."/>
            <person name="Swayne D.E."/>
        </authorList>
    </citation>
    <scope>NUCLEOTIDE SEQUENCE [LARGE SCALE GENOMIC DNA]</scope>
    <source>
        <strain evidence="4 5">DSM 43828</strain>
    </source>
</reference>
<keyword evidence="1 2" id="KW-0238">DNA-binding</keyword>
<keyword evidence="5" id="KW-1185">Reference proteome</keyword>
<evidence type="ECO:0000313" key="5">
    <source>
        <dbReference type="Proteomes" id="UP000192674"/>
    </source>
</evidence>
<accession>A0A1Y5Y1X0</accession>
<organism evidence="4 5">
    <name type="scientific">Kibdelosporangium aridum</name>
    <dbReference type="NCBI Taxonomy" id="2030"/>
    <lineage>
        <taxon>Bacteria</taxon>
        <taxon>Bacillati</taxon>
        <taxon>Actinomycetota</taxon>
        <taxon>Actinomycetes</taxon>
        <taxon>Pseudonocardiales</taxon>
        <taxon>Pseudonocardiaceae</taxon>
        <taxon>Kibdelosporangium</taxon>
    </lineage>
</organism>
<proteinExistence type="predicted"/>
<dbReference type="SUPFAM" id="SSF46689">
    <property type="entry name" value="Homeodomain-like"/>
    <property type="match status" value="1"/>
</dbReference>
<dbReference type="GO" id="GO:0000976">
    <property type="term" value="F:transcription cis-regulatory region binding"/>
    <property type="evidence" value="ECO:0007669"/>
    <property type="project" value="TreeGrafter"/>
</dbReference>
<dbReference type="OrthoDB" id="6637160at2"/>
<feature type="DNA-binding region" description="H-T-H motif" evidence="2">
    <location>
        <begin position="38"/>
        <end position="57"/>
    </location>
</feature>
<evidence type="ECO:0000313" key="4">
    <source>
        <dbReference type="EMBL" id="SMD24059.1"/>
    </source>
</evidence>
<dbReference type="PROSITE" id="PS50977">
    <property type="entry name" value="HTH_TETR_2"/>
    <property type="match status" value="1"/>
</dbReference>
<dbReference type="Proteomes" id="UP000192674">
    <property type="component" value="Unassembled WGS sequence"/>
</dbReference>
<protein>
    <submittedName>
        <fullName evidence="4">Transcriptional regulator, TetR family</fullName>
    </submittedName>
</protein>